<comment type="caution">
    <text evidence="11">The sequence shown here is derived from an EMBL/GenBank/DDBJ whole genome shotgun (WGS) entry which is preliminary data.</text>
</comment>
<feature type="domain" description="C2H2-type" evidence="10">
    <location>
        <begin position="72"/>
        <end position="102"/>
    </location>
</feature>
<name>A0AAE1NXF6_9EUCA</name>
<sequence length="391" mass="44207">MWGSASSESPAVGKGTVGPGLVIGKGTSVSKDLVGATEQPPRRFGCDYCGKMFRRQYDVAQHRRRHTGNLPYSCHTCHKKFINRSHYNYHMTRSLEHRVNRAGGQAEGADDGGHNVAAEASDQVKVEVQAQAQADQQQPPQQQQQQPQQQQPQQQQQQQPQQQPQQQQPQQQPQQQQPQQQPQQQQPQQQPQPQAPPPPQQQQSQQQQQQQPPPQPPPPLPQQMQQAQQHPSRPQQPYMCIICNKFFSTRSHYSYHMLHSRGFSGGGGGFGGVGDEEDVVKVLVDKAFCLATPFSYLNPDSGSGQQQQQQQQAGFGCRVCGQVIQRRDNYRRHMRLHSGQLPFQCHLCPRRFNTRYHLHYHLYRSTVHPNEHPVKQPTPSPPPPPPPADDA</sequence>
<feature type="region of interest" description="Disordered" evidence="9">
    <location>
        <begin position="127"/>
        <end position="233"/>
    </location>
</feature>
<dbReference type="InterPro" id="IPR036236">
    <property type="entry name" value="Znf_C2H2_sf"/>
</dbReference>
<dbReference type="EMBL" id="JAWZYT010003551">
    <property type="protein sequence ID" value="KAK4297883.1"/>
    <property type="molecule type" value="Genomic_DNA"/>
</dbReference>
<dbReference type="GO" id="GO:0006357">
    <property type="term" value="P:regulation of transcription by RNA polymerase II"/>
    <property type="evidence" value="ECO:0007669"/>
    <property type="project" value="TreeGrafter"/>
</dbReference>
<dbReference type="GO" id="GO:0003700">
    <property type="term" value="F:DNA-binding transcription factor activity"/>
    <property type="evidence" value="ECO:0007669"/>
    <property type="project" value="TreeGrafter"/>
</dbReference>
<dbReference type="PANTHER" id="PTHR24404:SF114">
    <property type="entry name" value="KLUMPFUSS, ISOFORM B-RELATED"/>
    <property type="match status" value="1"/>
</dbReference>
<dbReference type="SMART" id="SM00355">
    <property type="entry name" value="ZnF_C2H2"/>
    <property type="match status" value="5"/>
</dbReference>
<keyword evidence="7" id="KW-0539">Nucleus</keyword>
<feature type="region of interest" description="Disordered" evidence="9">
    <location>
        <begin position="369"/>
        <end position="391"/>
    </location>
</feature>
<comment type="subcellular location">
    <subcellularLocation>
        <location evidence="1">Nucleus</location>
    </subcellularLocation>
</comment>
<proteinExistence type="predicted"/>
<evidence type="ECO:0000256" key="1">
    <source>
        <dbReference type="ARBA" id="ARBA00004123"/>
    </source>
</evidence>
<dbReference type="GO" id="GO:0005634">
    <property type="term" value="C:nucleus"/>
    <property type="evidence" value="ECO:0007669"/>
    <property type="project" value="UniProtKB-SubCell"/>
</dbReference>
<dbReference type="PANTHER" id="PTHR24404">
    <property type="entry name" value="ZINC FINGER PROTEIN"/>
    <property type="match status" value="1"/>
</dbReference>
<evidence type="ECO:0000256" key="9">
    <source>
        <dbReference type="SAM" id="MobiDB-lite"/>
    </source>
</evidence>
<accession>A0AAE1NXF6</accession>
<keyword evidence="4 8" id="KW-0863">Zinc-finger</keyword>
<dbReference type="InterPro" id="IPR050589">
    <property type="entry name" value="Ikaros_C2H2-ZF"/>
</dbReference>
<feature type="compositionally biased region" description="Pro residues" evidence="9">
    <location>
        <begin position="376"/>
        <end position="391"/>
    </location>
</feature>
<dbReference type="Gene3D" id="3.30.160.60">
    <property type="entry name" value="Classic Zinc Finger"/>
    <property type="match status" value="2"/>
</dbReference>
<reference evidence="11" key="1">
    <citation type="submission" date="2023-11" db="EMBL/GenBank/DDBJ databases">
        <title>Genome assemblies of two species of porcelain crab, Petrolisthes cinctipes and Petrolisthes manimaculis (Anomura: Porcellanidae).</title>
        <authorList>
            <person name="Angst P."/>
        </authorList>
    </citation>
    <scope>NUCLEOTIDE SEQUENCE</scope>
    <source>
        <strain evidence="11">PB745_02</strain>
        <tissue evidence="11">Gill</tissue>
    </source>
</reference>
<feature type="domain" description="C2H2-type" evidence="10">
    <location>
        <begin position="44"/>
        <end position="71"/>
    </location>
</feature>
<keyword evidence="5" id="KW-0862">Zinc</keyword>
<protein>
    <recommendedName>
        <fullName evidence="10">C2H2-type domain-containing protein</fullName>
    </recommendedName>
</protein>
<evidence type="ECO:0000256" key="5">
    <source>
        <dbReference type="ARBA" id="ARBA00022833"/>
    </source>
</evidence>
<feature type="compositionally biased region" description="Low complexity" evidence="9">
    <location>
        <begin position="201"/>
        <end position="210"/>
    </location>
</feature>
<feature type="region of interest" description="Disordered" evidence="9">
    <location>
        <begin position="1"/>
        <end position="21"/>
    </location>
</feature>
<keyword evidence="12" id="KW-1185">Reference proteome</keyword>
<dbReference type="GO" id="GO:0000978">
    <property type="term" value="F:RNA polymerase II cis-regulatory region sequence-specific DNA binding"/>
    <property type="evidence" value="ECO:0007669"/>
    <property type="project" value="TreeGrafter"/>
</dbReference>
<evidence type="ECO:0000256" key="3">
    <source>
        <dbReference type="ARBA" id="ARBA00022737"/>
    </source>
</evidence>
<dbReference type="GO" id="GO:0008270">
    <property type="term" value="F:zinc ion binding"/>
    <property type="evidence" value="ECO:0007669"/>
    <property type="project" value="UniProtKB-KW"/>
</dbReference>
<evidence type="ECO:0000256" key="8">
    <source>
        <dbReference type="PROSITE-ProRule" id="PRU00042"/>
    </source>
</evidence>
<feature type="compositionally biased region" description="Low complexity" evidence="9">
    <location>
        <begin position="222"/>
        <end position="233"/>
    </location>
</feature>
<evidence type="ECO:0000256" key="2">
    <source>
        <dbReference type="ARBA" id="ARBA00022723"/>
    </source>
</evidence>
<organism evidence="11 12">
    <name type="scientific">Petrolisthes manimaculis</name>
    <dbReference type="NCBI Taxonomy" id="1843537"/>
    <lineage>
        <taxon>Eukaryota</taxon>
        <taxon>Metazoa</taxon>
        <taxon>Ecdysozoa</taxon>
        <taxon>Arthropoda</taxon>
        <taxon>Crustacea</taxon>
        <taxon>Multicrustacea</taxon>
        <taxon>Malacostraca</taxon>
        <taxon>Eumalacostraca</taxon>
        <taxon>Eucarida</taxon>
        <taxon>Decapoda</taxon>
        <taxon>Pleocyemata</taxon>
        <taxon>Anomura</taxon>
        <taxon>Galatheoidea</taxon>
        <taxon>Porcellanidae</taxon>
        <taxon>Petrolisthes</taxon>
    </lineage>
</organism>
<evidence type="ECO:0000313" key="11">
    <source>
        <dbReference type="EMBL" id="KAK4297883.1"/>
    </source>
</evidence>
<dbReference type="AlphaFoldDB" id="A0AAE1NXF6"/>
<dbReference type="Pfam" id="PF00096">
    <property type="entry name" value="zf-C2H2"/>
    <property type="match status" value="3"/>
</dbReference>
<dbReference type="PROSITE" id="PS00028">
    <property type="entry name" value="ZINC_FINGER_C2H2_1"/>
    <property type="match status" value="2"/>
</dbReference>
<dbReference type="InterPro" id="IPR013087">
    <property type="entry name" value="Znf_C2H2_type"/>
</dbReference>
<feature type="domain" description="C2H2-type" evidence="10">
    <location>
        <begin position="315"/>
        <end position="342"/>
    </location>
</feature>
<evidence type="ECO:0000256" key="4">
    <source>
        <dbReference type="ARBA" id="ARBA00022771"/>
    </source>
</evidence>
<keyword evidence="6" id="KW-0238">DNA-binding</keyword>
<dbReference type="SUPFAM" id="SSF57667">
    <property type="entry name" value="beta-beta-alpha zinc fingers"/>
    <property type="match status" value="2"/>
</dbReference>
<keyword evidence="2" id="KW-0479">Metal-binding</keyword>
<feature type="compositionally biased region" description="Low complexity" evidence="9">
    <location>
        <begin position="129"/>
        <end position="192"/>
    </location>
</feature>
<dbReference type="PROSITE" id="PS50157">
    <property type="entry name" value="ZINC_FINGER_C2H2_2"/>
    <property type="match status" value="4"/>
</dbReference>
<evidence type="ECO:0000256" key="6">
    <source>
        <dbReference type="ARBA" id="ARBA00023125"/>
    </source>
</evidence>
<evidence type="ECO:0000313" key="12">
    <source>
        <dbReference type="Proteomes" id="UP001292094"/>
    </source>
</evidence>
<evidence type="ECO:0000259" key="10">
    <source>
        <dbReference type="PROSITE" id="PS50157"/>
    </source>
</evidence>
<keyword evidence="3" id="KW-0677">Repeat</keyword>
<feature type="domain" description="C2H2-type" evidence="10">
    <location>
        <begin position="343"/>
        <end position="373"/>
    </location>
</feature>
<evidence type="ECO:0000256" key="7">
    <source>
        <dbReference type="ARBA" id="ARBA00023242"/>
    </source>
</evidence>
<gene>
    <name evidence="11" type="ORF">Pmani_029741</name>
</gene>
<dbReference type="Proteomes" id="UP001292094">
    <property type="component" value="Unassembled WGS sequence"/>
</dbReference>
<feature type="compositionally biased region" description="Pro residues" evidence="9">
    <location>
        <begin position="211"/>
        <end position="221"/>
    </location>
</feature>